<feature type="region of interest" description="Disordered" evidence="12">
    <location>
        <begin position="312"/>
        <end position="339"/>
    </location>
</feature>
<dbReference type="AlphaFoldDB" id="C1N9B8"/>
<dbReference type="eggNOG" id="KOG0761">
    <property type="taxonomic scope" value="Eukaryota"/>
</dbReference>
<dbReference type="STRING" id="564608.C1N9B8"/>
<evidence type="ECO:0000256" key="4">
    <source>
        <dbReference type="ARBA" id="ARBA00022692"/>
    </source>
</evidence>
<evidence type="ECO:0000256" key="1">
    <source>
        <dbReference type="ARBA" id="ARBA00004448"/>
    </source>
</evidence>
<feature type="repeat" description="Solcar" evidence="10">
    <location>
        <begin position="341"/>
        <end position="443"/>
    </location>
</feature>
<evidence type="ECO:0000313" key="14">
    <source>
        <dbReference type="Proteomes" id="UP000001876"/>
    </source>
</evidence>
<dbReference type="InterPro" id="IPR045315">
    <property type="entry name" value="Mtm1-like"/>
</dbReference>
<dbReference type="GO" id="GO:0005743">
    <property type="term" value="C:mitochondrial inner membrane"/>
    <property type="evidence" value="ECO:0007669"/>
    <property type="project" value="UniProtKB-SubCell"/>
</dbReference>
<evidence type="ECO:0000256" key="9">
    <source>
        <dbReference type="ARBA" id="ARBA00023136"/>
    </source>
</evidence>
<dbReference type="InterPro" id="IPR018108">
    <property type="entry name" value="MCP_transmembrane"/>
</dbReference>
<feature type="compositionally biased region" description="Gly residues" evidence="12">
    <location>
        <begin position="225"/>
        <end position="236"/>
    </location>
</feature>
<proteinExistence type="inferred from homology"/>
<comment type="subcellular location">
    <subcellularLocation>
        <location evidence="1">Mitochondrion inner membrane</location>
        <topology evidence="1">Multi-pass membrane protein</topology>
    </subcellularLocation>
</comment>
<organism evidence="14">
    <name type="scientific">Micromonas pusilla (strain CCMP1545)</name>
    <name type="common">Picoplanktonic green alga</name>
    <dbReference type="NCBI Taxonomy" id="564608"/>
    <lineage>
        <taxon>Eukaryota</taxon>
        <taxon>Viridiplantae</taxon>
        <taxon>Chlorophyta</taxon>
        <taxon>Mamiellophyceae</taxon>
        <taxon>Mamiellales</taxon>
        <taxon>Mamiellaceae</taxon>
        <taxon>Micromonas</taxon>
    </lineage>
</organism>
<dbReference type="InterPro" id="IPR023395">
    <property type="entry name" value="MCP_dom_sf"/>
</dbReference>
<protein>
    <submittedName>
        <fullName evidence="13">Mitochondrial carrier family</fullName>
    </submittedName>
</protein>
<dbReference type="PROSITE" id="PS50920">
    <property type="entry name" value="SOLCAR"/>
    <property type="match status" value="2"/>
</dbReference>
<keyword evidence="9 10" id="KW-0472">Membrane</keyword>
<dbReference type="OrthoDB" id="498385at2759"/>
<evidence type="ECO:0000313" key="13">
    <source>
        <dbReference type="EMBL" id="EEH51494.1"/>
    </source>
</evidence>
<dbReference type="RefSeq" id="XP_003064589.1">
    <property type="nucleotide sequence ID" value="XM_003064543.1"/>
</dbReference>
<dbReference type="OMA" id="YWWGYES"/>
<reference evidence="13 14" key="1">
    <citation type="journal article" date="2009" name="Science">
        <title>Green evolution and dynamic adaptations revealed by genomes of the marine picoeukaryotes Micromonas.</title>
        <authorList>
            <person name="Worden A.Z."/>
            <person name="Lee J.H."/>
            <person name="Mock T."/>
            <person name="Rouze P."/>
            <person name="Simmons M.P."/>
            <person name="Aerts A.L."/>
            <person name="Allen A.E."/>
            <person name="Cuvelier M.L."/>
            <person name="Derelle E."/>
            <person name="Everett M.V."/>
            <person name="Foulon E."/>
            <person name="Grimwood J."/>
            <person name="Gundlach H."/>
            <person name="Henrissat B."/>
            <person name="Napoli C."/>
            <person name="McDonald S.M."/>
            <person name="Parker M.S."/>
            <person name="Rombauts S."/>
            <person name="Salamov A."/>
            <person name="Von Dassow P."/>
            <person name="Badger J.H."/>
            <person name="Coutinho P.M."/>
            <person name="Demir E."/>
            <person name="Dubchak I."/>
            <person name="Gentemann C."/>
            <person name="Eikrem W."/>
            <person name="Gready J.E."/>
            <person name="John U."/>
            <person name="Lanier W."/>
            <person name="Lindquist E.A."/>
            <person name="Lucas S."/>
            <person name="Mayer K.F."/>
            <person name="Moreau H."/>
            <person name="Not F."/>
            <person name="Otillar R."/>
            <person name="Panaud O."/>
            <person name="Pangilinan J."/>
            <person name="Paulsen I."/>
            <person name="Piegu B."/>
            <person name="Poliakov A."/>
            <person name="Robbens S."/>
            <person name="Schmutz J."/>
            <person name="Toulza E."/>
            <person name="Wyss T."/>
            <person name="Zelensky A."/>
            <person name="Zhou K."/>
            <person name="Armbrust E.V."/>
            <person name="Bhattacharya D."/>
            <person name="Goodenough U.W."/>
            <person name="Van de Peer Y."/>
            <person name="Grigoriev I.V."/>
        </authorList>
    </citation>
    <scope>NUCLEOTIDE SEQUENCE [LARGE SCALE GENOMIC DNA]</scope>
    <source>
        <strain evidence="13 14">CCMP1545</strain>
    </source>
</reference>
<sequence length="443" mass="44322">MAPDPAPSGSDDAVDAVARSPNDANVPLRQRAAAAGVAAFVSAVVVNPLDVVKTRIQAQSFAGTSTARCGVAGAGAGASSSSYRALALASAATSAATTRAACAPECNVYHSSLDVVRKIARKEGLATLWRGTSTALLIAVPTVGIYLPVYDLCLEELRRVTREFGWGRGAEGAAPLIAGATSRTLAVLCVAPLDLVRTRLMAYRGDEVLMERRSPRERGRMGTSHDGGGGGGGGGGRSGGVWAGLAAAGRGNGGGGGGRASNGERARAAAAATGRLWTGVLPTLARDVPYSAMYWFALEHLRDAATAAAARSRTGTGTGTGTGADSGADSGASPPPPTRRETLGINFFSGAIAGGAVAALTTPLDVVKTRVQIRDVPTQDFAGGVRGGGGGGAGGNRGVLAELLAIARAGGAKDLFAGWAPRAARAGPTCGIVLVAYEMAKSM</sequence>
<dbReference type="GO" id="GO:1990542">
    <property type="term" value="P:mitochondrial transmembrane transport"/>
    <property type="evidence" value="ECO:0007669"/>
    <property type="project" value="InterPro"/>
</dbReference>
<evidence type="ECO:0000256" key="8">
    <source>
        <dbReference type="ARBA" id="ARBA00023128"/>
    </source>
</evidence>
<dbReference type="PANTHER" id="PTHR45760">
    <property type="entry name" value="FI19922P1-RELATED"/>
    <property type="match status" value="1"/>
</dbReference>
<keyword evidence="7" id="KW-1133">Transmembrane helix</keyword>
<dbReference type="EMBL" id="GG663751">
    <property type="protein sequence ID" value="EEH51494.1"/>
    <property type="molecule type" value="Genomic_DNA"/>
</dbReference>
<dbReference type="Gene3D" id="1.50.40.10">
    <property type="entry name" value="Mitochondrial carrier domain"/>
    <property type="match status" value="2"/>
</dbReference>
<keyword evidence="3 11" id="KW-0813">Transport</keyword>
<evidence type="ECO:0000256" key="10">
    <source>
        <dbReference type="PROSITE-ProRule" id="PRU00282"/>
    </source>
</evidence>
<evidence type="ECO:0000256" key="6">
    <source>
        <dbReference type="ARBA" id="ARBA00022792"/>
    </source>
</evidence>
<evidence type="ECO:0000256" key="12">
    <source>
        <dbReference type="SAM" id="MobiDB-lite"/>
    </source>
</evidence>
<name>C1N9B8_MICPC</name>
<dbReference type="SUPFAM" id="SSF103506">
    <property type="entry name" value="Mitochondrial carrier"/>
    <property type="match status" value="2"/>
</dbReference>
<feature type="repeat" description="Solcar" evidence="10">
    <location>
        <begin position="26"/>
        <end position="156"/>
    </location>
</feature>
<feature type="region of interest" description="Disordered" evidence="12">
    <location>
        <begin position="212"/>
        <end position="236"/>
    </location>
</feature>
<evidence type="ECO:0000256" key="11">
    <source>
        <dbReference type="RuleBase" id="RU000488"/>
    </source>
</evidence>
<dbReference type="Pfam" id="PF00153">
    <property type="entry name" value="Mito_carr"/>
    <property type="match status" value="4"/>
</dbReference>
<comment type="similarity">
    <text evidence="2 11">Belongs to the mitochondrial carrier (TC 2.A.29) family.</text>
</comment>
<dbReference type="GeneID" id="9689869"/>
<evidence type="ECO:0000256" key="3">
    <source>
        <dbReference type="ARBA" id="ARBA00022448"/>
    </source>
</evidence>
<gene>
    <name evidence="13" type="ORF">MICPUCDRAFT_49248</name>
</gene>
<keyword evidence="8" id="KW-0496">Mitochondrion</keyword>
<accession>C1N9B8</accession>
<keyword evidence="14" id="KW-1185">Reference proteome</keyword>
<keyword evidence="4 10" id="KW-0812">Transmembrane</keyword>
<dbReference type="Proteomes" id="UP000001876">
    <property type="component" value="Unassembled WGS sequence"/>
</dbReference>
<dbReference type="PANTHER" id="PTHR45760:SF2">
    <property type="entry name" value="FI19922P1-RELATED"/>
    <property type="match status" value="1"/>
</dbReference>
<keyword evidence="6" id="KW-0999">Mitochondrion inner membrane</keyword>
<dbReference type="KEGG" id="mpp:MICPUCDRAFT_49248"/>
<evidence type="ECO:0000256" key="7">
    <source>
        <dbReference type="ARBA" id="ARBA00022989"/>
    </source>
</evidence>
<evidence type="ECO:0000256" key="2">
    <source>
        <dbReference type="ARBA" id="ARBA00006375"/>
    </source>
</evidence>
<evidence type="ECO:0000256" key="5">
    <source>
        <dbReference type="ARBA" id="ARBA00022737"/>
    </source>
</evidence>
<keyword evidence="5" id="KW-0677">Repeat</keyword>